<comment type="similarity">
    <text evidence="1">Belongs to the ABC transporter superfamily.</text>
</comment>
<evidence type="ECO:0000256" key="3">
    <source>
        <dbReference type="ARBA" id="ARBA00022458"/>
    </source>
</evidence>
<dbReference type="EMBL" id="CP029803">
    <property type="protein sequence ID" value="AWT59616.1"/>
    <property type="molecule type" value="Genomic_DNA"/>
</dbReference>
<keyword evidence="2" id="KW-0813">Transport</keyword>
<sequence>MSEEILSVQQLRKEFGDTVAVDKLSFSLNPGEVVGLLGPNGAGKTTAIQMLLGLIKPTSGRIKIFGQNFEENRIALLKKSNFASAYANLPNNIKVEQNLTVFSMIYGVSNFKSKINEVLDLFEIGHLKKRVTGHLSSGETTRLNLAKAMLNDPELLYLDEPTASLDPDIADKVRSVINRVRMERKISVLYTSHNMHDIESVCDRVIFLHLGKKIAEGSSSEINQRFDQKSLEDTFIHIARSGELIETDDSDLI</sequence>
<dbReference type="SUPFAM" id="SSF52540">
    <property type="entry name" value="P-loop containing nucleoside triphosphate hydrolases"/>
    <property type="match status" value="1"/>
</dbReference>
<dbReference type="PROSITE" id="PS50893">
    <property type="entry name" value="ABC_TRANSPORTER_2"/>
    <property type="match status" value="1"/>
</dbReference>
<protein>
    <submittedName>
        <fullName evidence="7">Putative multidrug ABC transporter ATP-binding protein YbhF</fullName>
    </submittedName>
</protein>
<dbReference type="KEGG" id="mtar:DF168_00808"/>
<evidence type="ECO:0000313" key="8">
    <source>
        <dbReference type="Proteomes" id="UP000247465"/>
    </source>
</evidence>
<evidence type="ECO:0000259" key="6">
    <source>
        <dbReference type="PROSITE" id="PS50893"/>
    </source>
</evidence>
<accession>A0A2Z4AF81</accession>
<evidence type="ECO:0000313" key="7">
    <source>
        <dbReference type="EMBL" id="AWT59616.1"/>
    </source>
</evidence>
<keyword evidence="3" id="KW-0536">Nodulation</keyword>
<keyword evidence="5 7" id="KW-0067">ATP-binding</keyword>
<reference evidence="7 8" key="1">
    <citation type="submission" date="2018-06" db="EMBL/GenBank/DDBJ databases">
        <title>Draft Genome Sequence of a Novel Marine Bacterium Related to the Verrucomicrobia.</title>
        <authorList>
            <person name="Vosseberg J."/>
            <person name="Martijn J."/>
            <person name="Ettema T.J.G."/>
        </authorList>
    </citation>
    <scope>NUCLEOTIDE SEQUENCE [LARGE SCALE GENOMIC DNA]</scope>
    <source>
        <strain evidence="7">TARA_B100001123</strain>
    </source>
</reference>
<dbReference type="PANTHER" id="PTHR42711:SF5">
    <property type="entry name" value="ABC TRANSPORTER ATP-BINDING PROTEIN NATA"/>
    <property type="match status" value="1"/>
</dbReference>
<evidence type="ECO:0000256" key="4">
    <source>
        <dbReference type="ARBA" id="ARBA00022741"/>
    </source>
</evidence>
<evidence type="ECO:0000256" key="1">
    <source>
        <dbReference type="ARBA" id="ARBA00005417"/>
    </source>
</evidence>
<dbReference type="GO" id="GO:0016887">
    <property type="term" value="F:ATP hydrolysis activity"/>
    <property type="evidence" value="ECO:0007669"/>
    <property type="project" value="InterPro"/>
</dbReference>
<dbReference type="CDD" id="cd03230">
    <property type="entry name" value="ABC_DR_subfamily_A"/>
    <property type="match status" value="1"/>
</dbReference>
<dbReference type="Pfam" id="PF00005">
    <property type="entry name" value="ABC_tran"/>
    <property type="match status" value="1"/>
</dbReference>
<dbReference type="PANTHER" id="PTHR42711">
    <property type="entry name" value="ABC TRANSPORTER ATP-BINDING PROTEIN"/>
    <property type="match status" value="1"/>
</dbReference>
<dbReference type="InterPro" id="IPR003593">
    <property type="entry name" value="AAA+_ATPase"/>
</dbReference>
<evidence type="ECO:0000256" key="5">
    <source>
        <dbReference type="ARBA" id="ARBA00022840"/>
    </source>
</evidence>
<evidence type="ECO:0000256" key="2">
    <source>
        <dbReference type="ARBA" id="ARBA00022448"/>
    </source>
</evidence>
<name>A0A2Z4AF81_9BACT</name>
<dbReference type="Proteomes" id="UP000247465">
    <property type="component" value="Chromosome"/>
</dbReference>
<dbReference type="Gene3D" id="3.40.50.300">
    <property type="entry name" value="P-loop containing nucleotide triphosphate hydrolases"/>
    <property type="match status" value="1"/>
</dbReference>
<dbReference type="AlphaFoldDB" id="A0A2Z4AF81"/>
<feature type="domain" description="ABC transporter" evidence="6">
    <location>
        <begin position="6"/>
        <end position="235"/>
    </location>
</feature>
<keyword evidence="4" id="KW-0547">Nucleotide-binding</keyword>
<dbReference type="InterPro" id="IPR050763">
    <property type="entry name" value="ABC_transporter_ATP-binding"/>
</dbReference>
<dbReference type="SMART" id="SM00382">
    <property type="entry name" value="AAA"/>
    <property type="match status" value="1"/>
</dbReference>
<organism evidence="7 8">
    <name type="scientific">Candidatus Moanibacter tarae</name>
    <dbReference type="NCBI Taxonomy" id="2200854"/>
    <lineage>
        <taxon>Bacteria</taxon>
        <taxon>Pseudomonadati</taxon>
        <taxon>Verrucomicrobiota</taxon>
        <taxon>Opitutia</taxon>
        <taxon>Puniceicoccales</taxon>
        <taxon>Puniceicoccales incertae sedis</taxon>
        <taxon>Candidatus Moanibacter</taxon>
    </lineage>
</organism>
<dbReference type="InterPro" id="IPR027417">
    <property type="entry name" value="P-loop_NTPase"/>
</dbReference>
<dbReference type="GO" id="GO:0005524">
    <property type="term" value="F:ATP binding"/>
    <property type="evidence" value="ECO:0007669"/>
    <property type="project" value="UniProtKB-KW"/>
</dbReference>
<dbReference type="InterPro" id="IPR003439">
    <property type="entry name" value="ABC_transporter-like_ATP-bd"/>
</dbReference>
<gene>
    <name evidence="7" type="primary">ybhF</name>
    <name evidence="7" type="ORF">DF168_00808</name>
</gene>
<proteinExistence type="inferred from homology"/>